<reference evidence="2" key="1">
    <citation type="journal article" date="2019" name="Int. J. Syst. Evol. Microbiol.">
        <title>The Global Catalogue of Microorganisms (GCM) 10K type strain sequencing project: providing services to taxonomists for standard genome sequencing and annotation.</title>
        <authorList>
            <consortium name="The Broad Institute Genomics Platform"/>
            <consortium name="The Broad Institute Genome Sequencing Center for Infectious Disease"/>
            <person name="Wu L."/>
            <person name="Ma J."/>
        </authorList>
    </citation>
    <scope>NUCLEOTIDE SEQUENCE [LARGE SCALE GENOMIC DNA]</scope>
    <source>
        <strain evidence="2">NBRC 106396</strain>
    </source>
</reference>
<protein>
    <submittedName>
        <fullName evidence="1">PIG-L deacetylase family protein</fullName>
        <ecNumber evidence="1">3.5.1.-</ecNumber>
    </submittedName>
</protein>
<dbReference type="PANTHER" id="PTHR12993:SF11">
    <property type="entry name" value="N-ACETYLGLUCOSAMINYL-PHOSPHATIDYLINOSITOL DE-N-ACETYLASE"/>
    <property type="match status" value="1"/>
</dbReference>
<dbReference type="SUPFAM" id="SSF102588">
    <property type="entry name" value="LmbE-like"/>
    <property type="match status" value="1"/>
</dbReference>
<dbReference type="EC" id="3.5.1.-" evidence="1"/>
<organism evidence="1 2">
    <name type="scientific">Fictibacillus iocasae</name>
    <dbReference type="NCBI Taxonomy" id="2715437"/>
    <lineage>
        <taxon>Bacteria</taxon>
        <taxon>Bacillati</taxon>
        <taxon>Bacillota</taxon>
        <taxon>Bacilli</taxon>
        <taxon>Bacillales</taxon>
        <taxon>Fictibacillaceae</taxon>
        <taxon>Fictibacillus</taxon>
    </lineage>
</organism>
<dbReference type="EMBL" id="JBHTCP010000033">
    <property type="protein sequence ID" value="MFC7372305.1"/>
    <property type="molecule type" value="Genomic_DNA"/>
</dbReference>
<dbReference type="RefSeq" id="WP_379749763.1">
    <property type="nucleotide sequence ID" value="NZ_JBHTCP010000033.1"/>
</dbReference>
<dbReference type="PANTHER" id="PTHR12993">
    <property type="entry name" value="N-ACETYLGLUCOSAMINYL-PHOSPHATIDYLINOSITOL DE-N-ACETYLASE-RELATED"/>
    <property type="match status" value="1"/>
</dbReference>
<dbReference type="Proteomes" id="UP001596549">
    <property type="component" value="Unassembled WGS sequence"/>
</dbReference>
<evidence type="ECO:0000313" key="2">
    <source>
        <dbReference type="Proteomes" id="UP001596549"/>
    </source>
</evidence>
<keyword evidence="2" id="KW-1185">Reference proteome</keyword>
<dbReference type="Pfam" id="PF02585">
    <property type="entry name" value="PIG-L"/>
    <property type="match status" value="1"/>
</dbReference>
<dbReference type="GO" id="GO:0016787">
    <property type="term" value="F:hydrolase activity"/>
    <property type="evidence" value="ECO:0007669"/>
    <property type="project" value="UniProtKB-KW"/>
</dbReference>
<accession>A0ABW2NRC2</accession>
<proteinExistence type="predicted"/>
<gene>
    <name evidence="1" type="ORF">ACFQPF_11525</name>
</gene>
<name>A0ABW2NRC2_9BACL</name>
<evidence type="ECO:0000313" key="1">
    <source>
        <dbReference type="EMBL" id="MFC7372305.1"/>
    </source>
</evidence>
<comment type="caution">
    <text evidence="1">The sequence shown here is derived from an EMBL/GenBank/DDBJ whole genome shotgun (WGS) entry which is preliminary data.</text>
</comment>
<dbReference type="InterPro" id="IPR024078">
    <property type="entry name" value="LmbE-like_dom_sf"/>
</dbReference>
<sequence>MKGKALVIASHPDDEMLGCAGTLKKLILSGYEVVTVIVAQGRSVEVDEYLQKQALLANQSLGIQKVTFLNLPNLKLDTLPLLHIVQKIEAVVELHQPSLIFTHHYGDLNRDHQITFQAVMTAARPLPSKKPIDIFCFETVSSTEWTTHTNDRQFKPNYYVDIKETYSSKLRALRYYDLEMKPFPHPRSYRGVNYLARVRGMEAGVEMAEAFEMIRMIWK</sequence>
<dbReference type="Gene3D" id="3.40.50.10320">
    <property type="entry name" value="LmbE-like"/>
    <property type="match status" value="1"/>
</dbReference>
<keyword evidence="1" id="KW-0378">Hydrolase</keyword>
<dbReference type="InterPro" id="IPR003737">
    <property type="entry name" value="GlcNAc_PI_deacetylase-related"/>
</dbReference>